<name>A0A4W3HQV5_CALMI</name>
<feature type="region of interest" description="Disordered" evidence="4">
    <location>
        <begin position="212"/>
        <end position="234"/>
    </location>
</feature>
<dbReference type="GO" id="GO:0005737">
    <property type="term" value="C:cytoplasm"/>
    <property type="evidence" value="ECO:0007669"/>
    <property type="project" value="TreeGrafter"/>
</dbReference>
<evidence type="ECO:0000256" key="4">
    <source>
        <dbReference type="SAM" id="MobiDB-lite"/>
    </source>
</evidence>
<dbReference type="Ensembl" id="ENSCMIT00000018896.1">
    <property type="protein sequence ID" value="ENSCMIP00000018546.1"/>
    <property type="gene ID" value="ENSCMIG00000008716.1"/>
</dbReference>
<dbReference type="STRING" id="7868.ENSCMIP00000018546"/>
<reference evidence="7" key="2">
    <citation type="journal article" date="2007" name="PLoS Biol.">
        <title>Survey sequencing and comparative analysis of the elephant shark (Callorhinchus milii) genome.</title>
        <authorList>
            <person name="Venkatesh B."/>
            <person name="Kirkness E.F."/>
            <person name="Loh Y.H."/>
            <person name="Halpern A.L."/>
            <person name="Lee A.P."/>
            <person name="Johnson J."/>
            <person name="Dandona N."/>
            <person name="Viswanathan L.D."/>
            <person name="Tay A."/>
            <person name="Venter J.C."/>
            <person name="Strausberg R.L."/>
            <person name="Brenner S."/>
        </authorList>
    </citation>
    <scope>NUCLEOTIDE SEQUENCE [LARGE SCALE GENOMIC DNA]</scope>
</reference>
<dbReference type="AlphaFoldDB" id="A0A4W3HQV5"/>
<dbReference type="PANTHER" id="PTHR23176">
    <property type="entry name" value="RHO/RAC/CDC GTPASE-ACTIVATING PROTEIN"/>
    <property type="match status" value="1"/>
</dbReference>
<dbReference type="PROSITE" id="PS50002">
    <property type="entry name" value="SH3"/>
    <property type="match status" value="1"/>
</dbReference>
<dbReference type="Proteomes" id="UP000314986">
    <property type="component" value="Unassembled WGS sequence"/>
</dbReference>
<dbReference type="InterPro" id="IPR050729">
    <property type="entry name" value="Rho-GAP"/>
</dbReference>
<reference evidence="7" key="1">
    <citation type="journal article" date="2006" name="Science">
        <title>Ancient noncoding elements conserved in the human genome.</title>
        <authorList>
            <person name="Venkatesh B."/>
            <person name="Kirkness E.F."/>
            <person name="Loh Y.H."/>
            <person name="Halpern A.L."/>
            <person name="Lee A.P."/>
            <person name="Johnson J."/>
            <person name="Dandona N."/>
            <person name="Viswanathan L.D."/>
            <person name="Tay A."/>
            <person name="Venter J.C."/>
            <person name="Strausberg R.L."/>
            <person name="Brenner S."/>
        </authorList>
    </citation>
    <scope>NUCLEOTIDE SEQUENCE [LARGE SCALE GENOMIC DNA]</scope>
</reference>
<accession>A0A4W3HQV5</accession>
<evidence type="ECO:0000256" key="3">
    <source>
        <dbReference type="PROSITE-ProRule" id="PRU00192"/>
    </source>
</evidence>
<dbReference type="PANTHER" id="PTHR23176:SF129">
    <property type="entry name" value="RHO GTPASE ACTIVATING PROTEIN AT 16F, ISOFORM E-RELATED"/>
    <property type="match status" value="1"/>
</dbReference>
<dbReference type="Gene3D" id="2.30.30.40">
    <property type="entry name" value="SH3 Domains"/>
    <property type="match status" value="1"/>
</dbReference>
<reference evidence="7" key="3">
    <citation type="journal article" date="2014" name="Nature">
        <title>Elephant shark genome provides unique insights into gnathostome evolution.</title>
        <authorList>
            <consortium name="International Elephant Shark Genome Sequencing Consortium"/>
            <person name="Venkatesh B."/>
            <person name="Lee A.P."/>
            <person name="Ravi V."/>
            <person name="Maurya A.K."/>
            <person name="Lian M.M."/>
            <person name="Swann J.B."/>
            <person name="Ohta Y."/>
            <person name="Flajnik M.F."/>
            <person name="Sutoh Y."/>
            <person name="Kasahara M."/>
            <person name="Hoon S."/>
            <person name="Gangu V."/>
            <person name="Roy S.W."/>
            <person name="Irimia M."/>
            <person name="Korzh V."/>
            <person name="Kondrychyn I."/>
            <person name="Lim Z.W."/>
            <person name="Tay B.H."/>
            <person name="Tohari S."/>
            <person name="Kong K.W."/>
            <person name="Ho S."/>
            <person name="Lorente-Galdos B."/>
            <person name="Quilez J."/>
            <person name="Marques-Bonet T."/>
            <person name="Raney B.J."/>
            <person name="Ingham P.W."/>
            <person name="Tay A."/>
            <person name="Hillier L.W."/>
            <person name="Minx P."/>
            <person name="Boehm T."/>
            <person name="Wilson R.K."/>
            <person name="Brenner S."/>
            <person name="Warren W.C."/>
        </authorList>
    </citation>
    <scope>NUCLEOTIDE SEQUENCE [LARGE SCALE GENOMIC DNA]</scope>
</reference>
<evidence type="ECO:0000313" key="6">
    <source>
        <dbReference type="Ensembl" id="ENSCMIP00000018546.1"/>
    </source>
</evidence>
<dbReference type="InterPro" id="IPR036028">
    <property type="entry name" value="SH3-like_dom_sf"/>
</dbReference>
<organism evidence="6 7">
    <name type="scientific">Callorhinchus milii</name>
    <name type="common">Ghost shark</name>
    <dbReference type="NCBI Taxonomy" id="7868"/>
    <lineage>
        <taxon>Eukaryota</taxon>
        <taxon>Metazoa</taxon>
        <taxon>Chordata</taxon>
        <taxon>Craniata</taxon>
        <taxon>Vertebrata</taxon>
        <taxon>Chondrichthyes</taxon>
        <taxon>Holocephali</taxon>
        <taxon>Chimaeriformes</taxon>
        <taxon>Callorhinchidae</taxon>
        <taxon>Callorhinchus</taxon>
    </lineage>
</organism>
<evidence type="ECO:0000259" key="5">
    <source>
        <dbReference type="PROSITE" id="PS50002"/>
    </source>
</evidence>
<dbReference type="SMART" id="SM00326">
    <property type="entry name" value="SH3"/>
    <property type="match status" value="1"/>
</dbReference>
<feature type="compositionally biased region" description="Pro residues" evidence="4">
    <location>
        <begin position="223"/>
        <end position="233"/>
    </location>
</feature>
<feature type="domain" description="SH3" evidence="5">
    <location>
        <begin position="9"/>
        <end position="72"/>
    </location>
</feature>
<dbReference type="GO" id="GO:0005096">
    <property type="term" value="F:GTPase activator activity"/>
    <property type="evidence" value="ECO:0007669"/>
    <property type="project" value="UniProtKB-KW"/>
</dbReference>
<proteinExistence type="predicted"/>
<reference evidence="6" key="5">
    <citation type="submission" date="2025-09" db="UniProtKB">
        <authorList>
            <consortium name="Ensembl"/>
        </authorList>
    </citation>
    <scope>IDENTIFICATION</scope>
</reference>
<evidence type="ECO:0000256" key="2">
    <source>
        <dbReference type="ARBA" id="ARBA00022468"/>
    </source>
</evidence>
<dbReference type="Pfam" id="PF00018">
    <property type="entry name" value="SH3_1"/>
    <property type="match status" value="1"/>
</dbReference>
<evidence type="ECO:0000313" key="7">
    <source>
        <dbReference type="Proteomes" id="UP000314986"/>
    </source>
</evidence>
<keyword evidence="2" id="KW-0343">GTPase activation</keyword>
<keyword evidence="1 3" id="KW-0728">SH3 domain</keyword>
<reference evidence="6" key="4">
    <citation type="submission" date="2025-08" db="UniProtKB">
        <authorList>
            <consortium name="Ensembl"/>
        </authorList>
    </citation>
    <scope>IDENTIFICATION</scope>
</reference>
<dbReference type="InterPro" id="IPR001452">
    <property type="entry name" value="SH3_domain"/>
</dbReference>
<sequence length="253" mass="27165">MEASKASGQALPLVQVEFNYEYTARDGRLITIRENERYHLLSRTTQHWWHVRKDQETKPFYVPANYVKELPGSGLQCVNGSAVTGSREEISPGLSESEPRLPEMHSSSAPAPICTLCVCTACEFVRCVCALCVSLCTVCVHCVCARCVCVCALCTRARDVGLSWIRMNRPEVVSATQKIFASLSQSQSQSLAVACRCVGGCGEVGWGAASQSQGPDEAVKGPGAPPSPPPTHPPWFSIVQSCRVGGISGSQSS</sequence>
<keyword evidence="7" id="KW-1185">Reference proteome</keyword>
<protein>
    <recommendedName>
        <fullName evidence="5">SH3 domain-containing protein</fullName>
    </recommendedName>
</protein>
<evidence type="ECO:0000256" key="1">
    <source>
        <dbReference type="ARBA" id="ARBA00022443"/>
    </source>
</evidence>
<dbReference type="GeneTree" id="ENSGT00950000182860"/>
<dbReference type="SUPFAM" id="SSF50044">
    <property type="entry name" value="SH3-domain"/>
    <property type="match status" value="1"/>
</dbReference>
<dbReference type="InParanoid" id="A0A4W3HQV5"/>